<evidence type="ECO:0000256" key="4">
    <source>
        <dbReference type="ARBA" id="ARBA00022692"/>
    </source>
</evidence>
<dbReference type="HOGENOM" id="CLU_1164226_0_0_9"/>
<keyword evidence="11" id="KW-1185">Reference proteome</keyword>
<evidence type="ECO:0000256" key="3">
    <source>
        <dbReference type="ARBA" id="ARBA00022618"/>
    </source>
</evidence>
<evidence type="ECO:0000256" key="5">
    <source>
        <dbReference type="ARBA" id="ARBA00022989"/>
    </source>
</evidence>
<keyword evidence="2" id="KW-1003">Cell membrane</keyword>
<dbReference type="Gene3D" id="3.10.20.310">
    <property type="entry name" value="membrane protein fhac"/>
    <property type="match status" value="1"/>
</dbReference>
<evidence type="ECO:0000256" key="2">
    <source>
        <dbReference type="ARBA" id="ARBA00022475"/>
    </source>
</evidence>
<dbReference type="Pfam" id="PF03799">
    <property type="entry name" value="FtsQ_DivIB_C"/>
    <property type="match status" value="1"/>
</dbReference>
<dbReference type="AlphaFoldDB" id="F2JS99"/>
<evidence type="ECO:0000259" key="9">
    <source>
        <dbReference type="PROSITE" id="PS51779"/>
    </source>
</evidence>
<sequence length="238" mass="27966">MKKEQQKKKRKLYIGIIIGLILLLFFMMPIFYINEIQVKNNHFYTAEDIIQTAGVQKKHFFDLSFNEAKKQLLELPYIKEVKLNYIFPGKLEIDVVEKSPFAYVEFSGNYICLNENAQVIEQSPKMYHELPIIQGLKFESFKIGEVLPIQNNEEWLCATEVIRYLEKHQYIKEVSKIDVYNLEEIHLYVDKLNVIMGDISDFDKKIEVLIKVHAEYNMGILDLSTFAKRGEAFLNPIT</sequence>
<evidence type="ECO:0000256" key="6">
    <source>
        <dbReference type="ARBA" id="ARBA00023136"/>
    </source>
</evidence>
<dbReference type="RefSeq" id="WP_013657330.1">
    <property type="nucleotide sequence ID" value="NC_015275.1"/>
</dbReference>
<dbReference type="eggNOG" id="COG1589">
    <property type="taxonomic scope" value="Bacteria"/>
</dbReference>
<keyword evidence="5 8" id="KW-1133">Transmembrane helix</keyword>
<dbReference type="GO" id="GO:0005886">
    <property type="term" value="C:plasma membrane"/>
    <property type="evidence" value="ECO:0007669"/>
    <property type="project" value="TreeGrafter"/>
</dbReference>
<dbReference type="InterPro" id="IPR013685">
    <property type="entry name" value="POTRA_FtsQ_type"/>
</dbReference>
<evidence type="ECO:0000256" key="8">
    <source>
        <dbReference type="SAM" id="Phobius"/>
    </source>
</evidence>
<keyword evidence="4 8" id="KW-0812">Transmembrane</keyword>
<comment type="subcellular location">
    <subcellularLocation>
        <location evidence="1">Membrane</location>
    </subcellularLocation>
</comment>
<dbReference type="STRING" id="642492.Clole_2328"/>
<organism evidence="10 11">
    <name type="scientific">Cellulosilyticum lentocellum (strain ATCC 49066 / DSM 5427 / NCIMB 11756 / RHM5)</name>
    <name type="common">Clostridium lentocellum</name>
    <dbReference type="NCBI Taxonomy" id="642492"/>
    <lineage>
        <taxon>Bacteria</taxon>
        <taxon>Bacillati</taxon>
        <taxon>Bacillota</taxon>
        <taxon>Clostridia</taxon>
        <taxon>Lachnospirales</taxon>
        <taxon>Cellulosilyticaceae</taxon>
        <taxon>Cellulosilyticum</taxon>
    </lineage>
</organism>
<name>F2JS99_CELLD</name>
<protein>
    <submittedName>
        <fullName evidence="10">Polypeptide-transport-associated domain protein FtsQ-type</fullName>
    </submittedName>
</protein>
<proteinExistence type="predicted"/>
<dbReference type="Proteomes" id="UP000008467">
    <property type="component" value="Chromosome"/>
</dbReference>
<evidence type="ECO:0000256" key="7">
    <source>
        <dbReference type="ARBA" id="ARBA00023306"/>
    </source>
</evidence>
<accession>F2JS99</accession>
<dbReference type="EMBL" id="CP002582">
    <property type="protein sequence ID" value="ADZ84036.1"/>
    <property type="molecule type" value="Genomic_DNA"/>
</dbReference>
<evidence type="ECO:0000313" key="11">
    <source>
        <dbReference type="Proteomes" id="UP000008467"/>
    </source>
</evidence>
<dbReference type="InterPro" id="IPR034746">
    <property type="entry name" value="POTRA"/>
</dbReference>
<keyword evidence="3" id="KW-0132">Cell division</keyword>
<dbReference type="GO" id="GO:0051301">
    <property type="term" value="P:cell division"/>
    <property type="evidence" value="ECO:0007669"/>
    <property type="project" value="UniProtKB-KW"/>
</dbReference>
<dbReference type="InterPro" id="IPR005548">
    <property type="entry name" value="Cell_div_FtsQ/DivIB_C"/>
</dbReference>
<feature type="domain" description="POTRA" evidence="9">
    <location>
        <begin position="31"/>
        <end position="98"/>
    </location>
</feature>
<dbReference type="PROSITE" id="PS51779">
    <property type="entry name" value="POTRA"/>
    <property type="match status" value="1"/>
</dbReference>
<gene>
    <name evidence="10" type="ordered locus">Clole_2328</name>
</gene>
<reference evidence="10 11" key="1">
    <citation type="journal article" date="2011" name="J. Bacteriol.">
        <title>Complete genome sequence of the cellulose-degrading bacterium Cellulosilyticum lentocellum.</title>
        <authorList>
            <consortium name="US DOE Joint Genome Institute"/>
            <person name="Miller D.A."/>
            <person name="Suen G."/>
            <person name="Bruce D."/>
            <person name="Copeland A."/>
            <person name="Cheng J.F."/>
            <person name="Detter C."/>
            <person name="Goodwin L.A."/>
            <person name="Han C.S."/>
            <person name="Hauser L.J."/>
            <person name="Land M.L."/>
            <person name="Lapidus A."/>
            <person name="Lucas S."/>
            <person name="Meincke L."/>
            <person name="Pitluck S."/>
            <person name="Tapia R."/>
            <person name="Teshima H."/>
            <person name="Woyke T."/>
            <person name="Fox B.G."/>
            <person name="Angert E.R."/>
            <person name="Currie C.R."/>
        </authorList>
    </citation>
    <scope>NUCLEOTIDE SEQUENCE [LARGE SCALE GENOMIC DNA]</scope>
    <source>
        <strain evidence="11">ATCC 49066 / DSM 5427 / NCIMB 11756 / RHM5</strain>
    </source>
</reference>
<keyword evidence="7" id="KW-0131">Cell cycle</keyword>
<evidence type="ECO:0000313" key="10">
    <source>
        <dbReference type="EMBL" id="ADZ84036.1"/>
    </source>
</evidence>
<dbReference type="PANTHER" id="PTHR37820:SF1">
    <property type="entry name" value="CELL DIVISION PROTEIN FTSQ"/>
    <property type="match status" value="1"/>
</dbReference>
<dbReference type="KEGG" id="cle:Clole_2328"/>
<keyword evidence="6 8" id="KW-0472">Membrane</keyword>
<dbReference type="InterPro" id="IPR050487">
    <property type="entry name" value="FtsQ_DivIB"/>
</dbReference>
<evidence type="ECO:0000256" key="1">
    <source>
        <dbReference type="ARBA" id="ARBA00004370"/>
    </source>
</evidence>
<feature type="transmembrane region" description="Helical" evidence="8">
    <location>
        <begin position="12"/>
        <end position="33"/>
    </location>
</feature>
<dbReference type="PANTHER" id="PTHR37820">
    <property type="entry name" value="CELL DIVISION PROTEIN DIVIB"/>
    <property type="match status" value="1"/>
</dbReference>
<dbReference type="Pfam" id="PF08478">
    <property type="entry name" value="POTRA_1"/>
    <property type="match status" value="1"/>
</dbReference>